<dbReference type="PANTHER" id="PTHR14226:SF76">
    <property type="entry name" value="NTE FAMILY PROTEIN RSSA"/>
    <property type="match status" value="1"/>
</dbReference>
<proteinExistence type="predicted"/>
<evidence type="ECO:0000256" key="3">
    <source>
        <dbReference type="ARBA" id="ARBA00023098"/>
    </source>
</evidence>
<gene>
    <name evidence="6" type="ORF">ORQ98_04185</name>
</gene>
<feature type="domain" description="PNPLA" evidence="5">
    <location>
        <begin position="20"/>
        <end position="180"/>
    </location>
</feature>
<dbReference type="RefSeq" id="WP_274687524.1">
    <property type="nucleotide sequence ID" value="NZ_JAPMOU010000003.1"/>
</dbReference>
<feature type="active site" description="Nucleophile" evidence="4">
    <location>
        <position position="53"/>
    </location>
</feature>
<dbReference type="Gene3D" id="3.40.1090.10">
    <property type="entry name" value="Cytosolic phospholipase A2 catalytic domain"/>
    <property type="match status" value="2"/>
</dbReference>
<reference evidence="6 7" key="1">
    <citation type="submission" date="2022-11" db="EMBL/GenBank/DDBJ databases">
        <title>Spartinivicinus poritis sp. nov., isolated from scleractinian coral Porites lutea.</title>
        <authorList>
            <person name="Zhang G."/>
            <person name="Cai L."/>
            <person name="Wei Q."/>
        </authorList>
    </citation>
    <scope>NUCLEOTIDE SEQUENCE [LARGE SCALE GENOMIC DNA]</scope>
    <source>
        <strain evidence="6 7">A2-2</strain>
    </source>
</reference>
<protein>
    <submittedName>
        <fullName evidence="6">Patatin-like phospholipase family protein</fullName>
    </submittedName>
</protein>
<evidence type="ECO:0000259" key="5">
    <source>
        <dbReference type="PROSITE" id="PS51635"/>
    </source>
</evidence>
<dbReference type="EMBL" id="JAPMOU010000003">
    <property type="protein sequence ID" value="MDE1461157.1"/>
    <property type="molecule type" value="Genomic_DNA"/>
</dbReference>
<evidence type="ECO:0000313" key="7">
    <source>
        <dbReference type="Proteomes" id="UP001528823"/>
    </source>
</evidence>
<dbReference type="Pfam" id="PF01734">
    <property type="entry name" value="Patatin"/>
    <property type="match status" value="1"/>
</dbReference>
<evidence type="ECO:0000256" key="1">
    <source>
        <dbReference type="ARBA" id="ARBA00022801"/>
    </source>
</evidence>
<dbReference type="InterPro" id="IPR050301">
    <property type="entry name" value="NTE"/>
</dbReference>
<keyword evidence="7" id="KW-1185">Reference proteome</keyword>
<dbReference type="PROSITE" id="PS51635">
    <property type="entry name" value="PNPLA"/>
    <property type="match status" value="1"/>
</dbReference>
<accession>A0ABT5U6H7</accession>
<evidence type="ECO:0000256" key="4">
    <source>
        <dbReference type="PROSITE-ProRule" id="PRU01161"/>
    </source>
</evidence>
<dbReference type="PANTHER" id="PTHR14226">
    <property type="entry name" value="NEUROPATHY TARGET ESTERASE/SWISS CHEESE D.MELANOGASTER"/>
    <property type="match status" value="1"/>
</dbReference>
<feature type="short sequence motif" description="DGA/G" evidence="4">
    <location>
        <begin position="167"/>
        <end position="169"/>
    </location>
</feature>
<keyword evidence="2 4" id="KW-0442">Lipid degradation</keyword>
<feature type="active site" description="Proton acceptor" evidence="4">
    <location>
        <position position="167"/>
    </location>
</feature>
<keyword evidence="1 4" id="KW-0378">Hydrolase</keyword>
<dbReference type="InterPro" id="IPR016035">
    <property type="entry name" value="Acyl_Trfase/lysoPLipase"/>
</dbReference>
<dbReference type="InterPro" id="IPR002641">
    <property type="entry name" value="PNPLA_dom"/>
</dbReference>
<feature type="short sequence motif" description="GXSXG" evidence="4">
    <location>
        <begin position="51"/>
        <end position="55"/>
    </location>
</feature>
<name>A0ABT5U6H7_9GAMM</name>
<comment type="caution">
    <text evidence="6">The sequence shown here is derived from an EMBL/GenBank/DDBJ whole genome shotgun (WGS) entry which is preliminary data.</text>
</comment>
<dbReference type="SUPFAM" id="SSF52151">
    <property type="entry name" value="FabD/lysophospholipase-like"/>
    <property type="match status" value="1"/>
</dbReference>
<dbReference type="Proteomes" id="UP001528823">
    <property type="component" value="Unassembled WGS sequence"/>
</dbReference>
<sequence>MSSSRQEIVTIANTQKTVSLVLGSGGARGYAHIGVIEELTSRGYQIQCIAGCSMGALVGGIYAAGKLPDFEAWVSELNTLDVVRLLDLRLKGQGALKGNKVFDVLRDMVGDCTIESLPILYTAVATDLEAQREVWFQSGPLLEAIRASIAIPSIFTPVRIGSRLFVDGGVLNPLPIAPTVSAHSDLIVAVDLSAADNELDLPTNKQVVVQPQAPTALDRWFAQLKLRTQGFRESRKDEFTSVVEGADEPVLKRGMLDIINESLETMQGALTRYKLAAHPPDILIGIPKSICRFYEFHKGPELIQMGQVIARDALDRFEAHQRENGGKNNGNGCKVVIR</sequence>
<evidence type="ECO:0000313" key="6">
    <source>
        <dbReference type="EMBL" id="MDE1461157.1"/>
    </source>
</evidence>
<evidence type="ECO:0000256" key="2">
    <source>
        <dbReference type="ARBA" id="ARBA00022963"/>
    </source>
</evidence>
<keyword evidence="3 4" id="KW-0443">Lipid metabolism</keyword>
<comment type="caution">
    <text evidence="4">Lacks conserved residue(s) required for the propagation of feature annotation.</text>
</comment>
<organism evidence="6 7">
    <name type="scientific">Spartinivicinus poritis</name>
    <dbReference type="NCBI Taxonomy" id="2994640"/>
    <lineage>
        <taxon>Bacteria</taxon>
        <taxon>Pseudomonadati</taxon>
        <taxon>Pseudomonadota</taxon>
        <taxon>Gammaproteobacteria</taxon>
        <taxon>Oceanospirillales</taxon>
        <taxon>Zooshikellaceae</taxon>
        <taxon>Spartinivicinus</taxon>
    </lineage>
</organism>